<dbReference type="Proteomes" id="UP000499080">
    <property type="component" value="Unassembled WGS sequence"/>
</dbReference>
<gene>
    <name evidence="2" type="ORF">AVEN_11485_1</name>
</gene>
<feature type="compositionally biased region" description="Polar residues" evidence="1">
    <location>
        <begin position="20"/>
        <end position="33"/>
    </location>
</feature>
<sequence length="125" mass="13591">MASSTSESSQENSSDTESDLTVTSAPEASNPLRNRTRSKSDKSQKLKQAKRGFSQKDLPAKLKKSSCQNSVALGLSGQDIDYKDLTFIFGGVLQVPDLKLHSSDEDENLLTNCDCVGNFTFCSSF</sequence>
<comment type="caution">
    <text evidence="2">The sequence shown here is derived from an EMBL/GenBank/DDBJ whole genome shotgun (WGS) entry which is preliminary data.</text>
</comment>
<dbReference type="AlphaFoldDB" id="A0A4Y2ITQ6"/>
<feature type="region of interest" description="Disordered" evidence="1">
    <location>
        <begin position="1"/>
        <end position="60"/>
    </location>
</feature>
<name>A0A4Y2ITQ6_ARAVE</name>
<organism evidence="2 3">
    <name type="scientific">Araneus ventricosus</name>
    <name type="common">Orbweaver spider</name>
    <name type="synonym">Epeira ventricosa</name>
    <dbReference type="NCBI Taxonomy" id="182803"/>
    <lineage>
        <taxon>Eukaryota</taxon>
        <taxon>Metazoa</taxon>
        <taxon>Ecdysozoa</taxon>
        <taxon>Arthropoda</taxon>
        <taxon>Chelicerata</taxon>
        <taxon>Arachnida</taxon>
        <taxon>Araneae</taxon>
        <taxon>Araneomorphae</taxon>
        <taxon>Entelegynae</taxon>
        <taxon>Araneoidea</taxon>
        <taxon>Araneidae</taxon>
        <taxon>Araneus</taxon>
    </lineage>
</organism>
<evidence type="ECO:0000313" key="3">
    <source>
        <dbReference type="Proteomes" id="UP000499080"/>
    </source>
</evidence>
<dbReference type="EMBL" id="BGPR01002914">
    <property type="protein sequence ID" value="GBM80964.1"/>
    <property type="molecule type" value="Genomic_DNA"/>
</dbReference>
<feature type="compositionally biased region" description="Low complexity" evidence="1">
    <location>
        <begin position="1"/>
        <end position="15"/>
    </location>
</feature>
<evidence type="ECO:0000256" key="1">
    <source>
        <dbReference type="SAM" id="MobiDB-lite"/>
    </source>
</evidence>
<protein>
    <submittedName>
        <fullName evidence="2">Uncharacterized protein</fullName>
    </submittedName>
</protein>
<accession>A0A4Y2ITQ6</accession>
<reference evidence="2 3" key="1">
    <citation type="journal article" date="2019" name="Sci. Rep.">
        <title>Orb-weaving spider Araneus ventricosus genome elucidates the spidroin gene catalogue.</title>
        <authorList>
            <person name="Kono N."/>
            <person name="Nakamura H."/>
            <person name="Ohtoshi R."/>
            <person name="Moran D.A.P."/>
            <person name="Shinohara A."/>
            <person name="Yoshida Y."/>
            <person name="Fujiwara M."/>
            <person name="Mori M."/>
            <person name="Tomita M."/>
            <person name="Arakawa K."/>
        </authorList>
    </citation>
    <scope>NUCLEOTIDE SEQUENCE [LARGE SCALE GENOMIC DNA]</scope>
</reference>
<keyword evidence="3" id="KW-1185">Reference proteome</keyword>
<evidence type="ECO:0000313" key="2">
    <source>
        <dbReference type="EMBL" id="GBM80964.1"/>
    </source>
</evidence>
<proteinExistence type="predicted"/>